<evidence type="ECO:0000256" key="4">
    <source>
        <dbReference type="SAM" id="MobiDB-lite"/>
    </source>
</evidence>
<evidence type="ECO:0000256" key="1">
    <source>
        <dbReference type="ARBA" id="ARBA00010761"/>
    </source>
</evidence>
<keyword evidence="7" id="KW-0496">Mitochondrion</keyword>
<keyword evidence="2" id="KW-0689">Ribosomal protein</keyword>
<feature type="transmembrane region" description="Helical" evidence="5">
    <location>
        <begin position="303"/>
        <end position="324"/>
    </location>
</feature>
<geneLocation type="mitochondrion" evidence="7"/>
<name>A0A0K1HNR9_9EUKA</name>
<dbReference type="GO" id="GO:1990904">
    <property type="term" value="C:ribonucleoprotein complex"/>
    <property type="evidence" value="ECO:0007669"/>
    <property type="project" value="UniProtKB-KW"/>
</dbReference>
<evidence type="ECO:0000256" key="2">
    <source>
        <dbReference type="ARBA" id="ARBA00022980"/>
    </source>
</evidence>
<dbReference type="SUPFAM" id="SSF54821">
    <property type="entry name" value="Ribosomal protein S3 C-terminal domain"/>
    <property type="match status" value="1"/>
</dbReference>
<dbReference type="GO" id="GO:0006412">
    <property type="term" value="P:translation"/>
    <property type="evidence" value="ECO:0007669"/>
    <property type="project" value="InterPro"/>
</dbReference>
<feature type="domain" description="Small ribosomal subunit protein uS3 C-terminal" evidence="6">
    <location>
        <begin position="361"/>
        <end position="446"/>
    </location>
</feature>
<dbReference type="AlphaFoldDB" id="A0A0K1HNR9"/>
<evidence type="ECO:0000313" key="7">
    <source>
        <dbReference type="EMBL" id="AKT93810.1"/>
    </source>
</evidence>
<dbReference type="InterPro" id="IPR001351">
    <property type="entry name" value="Ribosomal_uS3_C"/>
</dbReference>
<evidence type="ECO:0000256" key="3">
    <source>
        <dbReference type="ARBA" id="ARBA00023274"/>
    </source>
</evidence>
<dbReference type="InterPro" id="IPR036419">
    <property type="entry name" value="Ribosomal_S3_C_sf"/>
</dbReference>
<keyword evidence="5" id="KW-0472">Membrane</keyword>
<dbReference type="Pfam" id="PF00189">
    <property type="entry name" value="Ribosomal_S3_C"/>
    <property type="match status" value="1"/>
</dbReference>
<feature type="compositionally biased region" description="Basic and acidic residues" evidence="4">
    <location>
        <begin position="180"/>
        <end position="212"/>
    </location>
</feature>
<gene>
    <name evidence="7" type="primary">rps3</name>
</gene>
<sequence length="463" mass="53547">MGHVVNPISHRIYATFFHDKIWHVRYPFFYSFVYFKFALAHTYASQVLNLKRFRTFSLESDVRLMFHSGTLNVMILFYSSTVANLLLSLKEKLASSDVRPVRFSKNKVVSSSRDGPKFPSKFNKGPKSDFVSFFSPKSSPSFSSKSGVPFSFSSANHGKNVSGYVEKHPRPWLMGNRKPGYGEKSPRPWLVGDRKPGYGEKNSRPWLMGDRKSDYGEKNSRPWLMGNRKSGYVEKHPRPWLMSTWKNWKPGYADWNARPWLTGGRPVDNRGSSGRFSKPSVSASSTVVSVKQTKQKERISFGFFRWFVYLIFRNYFLFHSLYYLKMMISRDLNVLLSVPVEVSLAIIPQEVMSANAWATFIKYKLKRKTHFSKIMSTIVPIWNRMLRYNLLGYKVSCNGRMSRRGRASSFIRSRGKFPFSAVVSFVSYGFTTVVLKNSICGIKVWLFFKKNPKLLNSPHVFFV</sequence>
<keyword evidence="5" id="KW-1133">Transmembrane helix</keyword>
<comment type="similarity">
    <text evidence="1">Belongs to the universal ribosomal protein uS3 family.</text>
</comment>
<feature type="region of interest" description="Disordered" evidence="4">
    <location>
        <begin position="176"/>
        <end position="212"/>
    </location>
</feature>
<feature type="transmembrane region" description="Helical" evidence="5">
    <location>
        <begin position="64"/>
        <end position="87"/>
    </location>
</feature>
<feature type="transmembrane region" description="Helical" evidence="5">
    <location>
        <begin position="26"/>
        <end position="44"/>
    </location>
</feature>
<dbReference type="GO" id="GO:0005840">
    <property type="term" value="C:ribosome"/>
    <property type="evidence" value="ECO:0007669"/>
    <property type="project" value="UniProtKB-KW"/>
</dbReference>
<reference evidence="7" key="1">
    <citation type="journal article" date="2015" name="Genome Med.">
        <title>Clinical metagenomic identification of Balamuthia mandrillaris encephalitis and assembly of the draft genome: the continuing case for reference genome sequencing.</title>
        <authorList>
            <person name="Greninger A.L."/>
            <person name="Messacar K."/>
            <person name="Dunnebacke T."/>
            <person name="Naccache S.N."/>
            <person name="Federman S."/>
            <person name="Bouquet J."/>
            <person name="Mirsky D."/>
            <person name="Nomura Y."/>
            <person name="Yagi S."/>
            <person name="Glaser C."/>
            <person name="Vollmer M."/>
            <person name="Press C.A."/>
            <person name="Klenschmidt-DeMasters B.K."/>
            <person name="Dominguez S.R."/>
            <person name="Chiu C.Y."/>
        </authorList>
    </citation>
    <scope>NUCLEOTIDE SEQUENCE</scope>
    <source>
        <strain evidence="7">GAM-19</strain>
    </source>
</reference>
<organism evidence="7">
    <name type="scientific">Balamuthia mandrillaris</name>
    <dbReference type="NCBI Taxonomy" id="66527"/>
    <lineage>
        <taxon>Eukaryota</taxon>
        <taxon>Amoebozoa</taxon>
        <taxon>Discosea</taxon>
        <taxon>Longamoebia</taxon>
        <taxon>Centramoebida</taxon>
        <taxon>Balamuthiidae</taxon>
        <taxon>Balamuthia</taxon>
    </lineage>
</organism>
<dbReference type="Gene3D" id="3.30.1140.32">
    <property type="entry name" value="Ribosomal protein S3, C-terminal domain"/>
    <property type="match status" value="1"/>
</dbReference>
<keyword evidence="5" id="KW-0812">Transmembrane</keyword>
<keyword evidence="3" id="KW-0687">Ribonucleoprotein</keyword>
<evidence type="ECO:0000259" key="6">
    <source>
        <dbReference type="Pfam" id="PF00189"/>
    </source>
</evidence>
<proteinExistence type="inferred from homology"/>
<dbReference type="GO" id="GO:0003735">
    <property type="term" value="F:structural constituent of ribosome"/>
    <property type="evidence" value="ECO:0007669"/>
    <property type="project" value="InterPro"/>
</dbReference>
<evidence type="ECO:0000256" key="5">
    <source>
        <dbReference type="SAM" id="Phobius"/>
    </source>
</evidence>
<protein>
    <submittedName>
        <fullName evidence="7">Ribsomal protein S3</fullName>
    </submittedName>
</protein>
<dbReference type="EMBL" id="KT175739">
    <property type="protein sequence ID" value="AKT93810.1"/>
    <property type="molecule type" value="Genomic_DNA"/>
</dbReference>
<accession>A0A0K1HNR9</accession>